<dbReference type="EMBL" id="GG738858">
    <property type="protein sequence ID" value="EFC46633.1"/>
    <property type="molecule type" value="Genomic_DNA"/>
</dbReference>
<dbReference type="Pfam" id="PF18564">
    <property type="entry name" value="Glyco_hydro_5_C"/>
    <property type="match status" value="1"/>
</dbReference>
<protein>
    <submittedName>
        <fullName evidence="8">Predicted protein</fullName>
    </submittedName>
</protein>
<evidence type="ECO:0000259" key="7">
    <source>
        <dbReference type="Pfam" id="PF18564"/>
    </source>
</evidence>
<feature type="domain" description="Glycoside hydrolase family 5" evidence="6">
    <location>
        <begin position="77"/>
        <end position="399"/>
    </location>
</feature>
<name>D2V9S5_NAEGR</name>
<dbReference type="OrthoDB" id="1887033at2759"/>
<evidence type="ECO:0000256" key="4">
    <source>
        <dbReference type="RuleBase" id="RU361153"/>
    </source>
</evidence>
<dbReference type="GO" id="GO:0016042">
    <property type="term" value="P:lipid catabolic process"/>
    <property type="evidence" value="ECO:0007669"/>
    <property type="project" value="UniProtKB-ARBA"/>
</dbReference>
<keyword evidence="9" id="KW-1185">Reference proteome</keyword>
<dbReference type="AlphaFoldDB" id="D2V9S5"/>
<dbReference type="SUPFAM" id="SSF51445">
    <property type="entry name" value="(Trans)glycosidases"/>
    <property type="match status" value="1"/>
</dbReference>
<reference evidence="8 9" key="1">
    <citation type="journal article" date="2010" name="Cell">
        <title>The genome of Naegleria gruberi illuminates early eukaryotic versatility.</title>
        <authorList>
            <person name="Fritz-Laylin L.K."/>
            <person name="Prochnik S.E."/>
            <person name="Ginger M.L."/>
            <person name="Dacks J.B."/>
            <person name="Carpenter M.L."/>
            <person name="Field M.C."/>
            <person name="Kuo A."/>
            <person name="Paredez A."/>
            <person name="Chapman J."/>
            <person name="Pham J."/>
            <person name="Shu S."/>
            <person name="Neupane R."/>
            <person name="Cipriano M."/>
            <person name="Mancuso J."/>
            <person name="Tu H."/>
            <person name="Salamov A."/>
            <person name="Lindquist E."/>
            <person name="Shapiro H."/>
            <person name="Lucas S."/>
            <person name="Grigoriev I.V."/>
            <person name="Cande W.Z."/>
            <person name="Fulton C."/>
            <person name="Rokhsar D.S."/>
            <person name="Dawson S.C."/>
        </authorList>
    </citation>
    <scope>NUCLEOTIDE SEQUENCE [LARGE SCALE GENOMIC DNA]</scope>
    <source>
        <strain evidence="8 9">NEG-M</strain>
    </source>
</reference>
<feature type="transmembrane region" description="Helical" evidence="5">
    <location>
        <begin position="12"/>
        <end position="33"/>
    </location>
</feature>
<dbReference type="GO" id="GO:1901136">
    <property type="term" value="P:carbohydrate derivative catabolic process"/>
    <property type="evidence" value="ECO:0007669"/>
    <property type="project" value="UniProtKB-ARBA"/>
</dbReference>
<evidence type="ECO:0000313" key="8">
    <source>
        <dbReference type="EMBL" id="EFC46633.1"/>
    </source>
</evidence>
<dbReference type="OMA" id="WSLSYTS"/>
<dbReference type="Pfam" id="PF00150">
    <property type="entry name" value="Cellulase"/>
    <property type="match status" value="1"/>
</dbReference>
<feature type="domain" description="Glycoside hydrolase family 5 C-terminal" evidence="7">
    <location>
        <begin position="431"/>
        <end position="521"/>
    </location>
</feature>
<dbReference type="InterPro" id="IPR001547">
    <property type="entry name" value="Glyco_hydro_5"/>
</dbReference>
<dbReference type="Proteomes" id="UP000006671">
    <property type="component" value="Unassembled WGS sequence"/>
</dbReference>
<evidence type="ECO:0000313" key="9">
    <source>
        <dbReference type="Proteomes" id="UP000006671"/>
    </source>
</evidence>
<keyword evidence="5" id="KW-0812">Transmembrane</keyword>
<dbReference type="InterPro" id="IPR013780">
    <property type="entry name" value="Glyco_hydro_b"/>
</dbReference>
<organism evidence="9">
    <name type="scientific">Naegleria gruberi</name>
    <name type="common">Amoeba</name>
    <dbReference type="NCBI Taxonomy" id="5762"/>
    <lineage>
        <taxon>Eukaryota</taxon>
        <taxon>Discoba</taxon>
        <taxon>Heterolobosea</taxon>
        <taxon>Tetramitia</taxon>
        <taxon>Eutetramitia</taxon>
        <taxon>Vahlkampfiidae</taxon>
        <taxon>Naegleria</taxon>
    </lineage>
</organism>
<dbReference type="InParanoid" id="D2V9S5"/>
<evidence type="ECO:0000259" key="6">
    <source>
        <dbReference type="Pfam" id="PF00150"/>
    </source>
</evidence>
<dbReference type="PANTHER" id="PTHR31308">
    <property type="match status" value="1"/>
</dbReference>
<keyword evidence="3 4" id="KW-0326">Glycosidase</keyword>
<gene>
    <name evidence="8" type="ORF">NAEGRDRAFT_32211</name>
</gene>
<evidence type="ECO:0000256" key="2">
    <source>
        <dbReference type="ARBA" id="ARBA00022801"/>
    </source>
</evidence>
<dbReference type="InterPro" id="IPR017853">
    <property type="entry name" value="GH"/>
</dbReference>
<dbReference type="InterPro" id="IPR041036">
    <property type="entry name" value="GH5_C"/>
</dbReference>
<dbReference type="STRING" id="5762.D2V9S5"/>
<dbReference type="InterPro" id="IPR052066">
    <property type="entry name" value="Glycosphingolipid_Hydrolases"/>
</dbReference>
<sequence length="524" mass="60805">MSQLILKNQTVLLFMMTLVMMIDCMVVNANGFVQVNKVNQQFIDGLNRTRIFHGVNAVYKVYPFYPDLYNYNSNTSLTNVDFQNLKDWGFNVIRLMLSWQGTEPIRNQYDYKYLSKLKEIIRNAQQYDIMIILDVHQDVMSDLFCGEGFPRWAVQYKSPQPFPFPFESIHLRINQTTGAPIIQDCLKEPFFIYYLTQGASNAFQNFYNNVNGLRDSFVNFWKVAANYFKDEENVLGLEIINEPWPGDIYEDLSLLLDQRGKADRQNLIPLYQQVYSAIRSVNSNHLVFFEPTVTDLLSSGFEESPLGTQDLEKQVYSYHIYCGDVNSTGDPKSRFTCRIDDDVTVVAKESDVKRLKTGAFMTEFGALSNFTQSEYELDWMTSLADQYLRSWTYWQFKYYNDMTTAASPPTIESFYGANGQLQTRKVKALSRTYVPIVCGDPTYMKFDPLSSDFKFSFKVSENCRSETTVIYLNREYYYPNGFSIKLYPSNSMNILQQSHQNYVELLLTNNVNTGQEITIQISSK</sequence>
<keyword evidence="5" id="KW-1133">Transmembrane helix</keyword>
<evidence type="ECO:0000256" key="3">
    <source>
        <dbReference type="ARBA" id="ARBA00023295"/>
    </source>
</evidence>
<keyword evidence="2 4" id="KW-0378">Hydrolase</keyword>
<evidence type="ECO:0000256" key="1">
    <source>
        <dbReference type="ARBA" id="ARBA00005641"/>
    </source>
</evidence>
<proteinExistence type="inferred from homology"/>
<dbReference type="GO" id="GO:0000272">
    <property type="term" value="P:polysaccharide catabolic process"/>
    <property type="evidence" value="ECO:0007669"/>
    <property type="project" value="InterPro"/>
</dbReference>
<dbReference type="RefSeq" id="XP_002679377.1">
    <property type="nucleotide sequence ID" value="XM_002679331.1"/>
</dbReference>
<evidence type="ECO:0000256" key="5">
    <source>
        <dbReference type="SAM" id="Phobius"/>
    </source>
</evidence>
<dbReference type="GeneID" id="8859599"/>
<dbReference type="KEGG" id="ngr:NAEGRDRAFT_32211"/>
<dbReference type="VEuPathDB" id="AmoebaDB:NAEGRDRAFT_32211"/>
<accession>D2V9S5</accession>
<dbReference type="GO" id="GO:0004553">
    <property type="term" value="F:hydrolase activity, hydrolyzing O-glycosyl compounds"/>
    <property type="evidence" value="ECO:0007669"/>
    <property type="project" value="InterPro"/>
</dbReference>
<dbReference type="Gene3D" id="2.60.40.1180">
    <property type="entry name" value="Golgi alpha-mannosidase II"/>
    <property type="match status" value="1"/>
</dbReference>
<dbReference type="eggNOG" id="ENOG502QPU8">
    <property type="taxonomic scope" value="Eukaryota"/>
</dbReference>
<comment type="similarity">
    <text evidence="1 4">Belongs to the glycosyl hydrolase 5 (cellulase A) family.</text>
</comment>
<dbReference type="PANTHER" id="PTHR31308:SF3">
    <property type="entry name" value="ENDOGLYCOCERAMIDASE"/>
    <property type="match status" value="1"/>
</dbReference>
<dbReference type="Gene3D" id="3.20.20.80">
    <property type="entry name" value="Glycosidases"/>
    <property type="match status" value="1"/>
</dbReference>
<keyword evidence="5" id="KW-0472">Membrane</keyword>